<evidence type="ECO:0000313" key="3">
    <source>
        <dbReference type="Proteomes" id="UP000199371"/>
    </source>
</evidence>
<sequence length="48" mass="5106">MAPKPRKSIKQSNPALMRAIYWAIIIGIVAVFALITLEAIVGIIGDAA</sequence>
<name>A0A1H6MI87_9GAMM</name>
<dbReference type="STRING" id="173990.SAMN05660691_02538"/>
<feature type="transmembrane region" description="Helical" evidence="1">
    <location>
        <begin position="20"/>
        <end position="44"/>
    </location>
</feature>
<keyword evidence="3" id="KW-1185">Reference proteome</keyword>
<protein>
    <submittedName>
        <fullName evidence="2">Uncharacterized protein</fullName>
    </submittedName>
</protein>
<keyword evidence="1" id="KW-0812">Transmembrane</keyword>
<evidence type="ECO:0000256" key="1">
    <source>
        <dbReference type="SAM" id="Phobius"/>
    </source>
</evidence>
<dbReference type="Proteomes" id="UP000199371">
    <property type="component" value="Unassembled WGS sequence"/>
</dbReference>
<dbReference type="AlphaFoldDB" id="A0A1H6MI87"/>
<dbReference type="RefSeq" id="WP_177172231.1">
    <property type="nucleotide sequence ID" value="NZ_FNXF01000009.1"/>
</dbReference>
<keyword evidence="1" id="KW-0472">Membrane</keyword>
<keyword evidence="1" id="KW-1133">Transmembrane helix</keyword>
<evidence type="ECO:0000313" key="2">
    <source>
        <dbReference type="EMBL" id="SEH97544.1"/>
    </source>
</evidence>
<dbReference type="EMBL" id="FNXF01000009">
    <property type="protein sequence ID" value="SEH97544.1"/>
    <property type="molecule type" value="Genomic_DNA"/>
</dbReference>
<reference evidence="3" key="1">
    <citation type="submission" date="2016-10" db="EMBL/GenBank/DDBJ databases">
        <authorList>
            <person name="Varghese N."/>
            <person name="Submissions S."/>
        </authorList>
    </citation>
    <scope>NUCLEOTIDE SEQUENCE [LARGE SCALE GENOMIC DNA]</scope>
    <source>
        <strain evidence="3">DSM 17616</strain>
    </source>
</reference>
<organism evidence="2 3">
    <name type="scientific">Rheinheimera pacifica</name>
    <dbReference type="NCBI Taxonomy" id="173990"/>
    <lineage>
        <taxon>Bacteria</taxon>
        <taxon>Pseudomonadati</taxon>
        <taxon>Pseudomonadota</taxon>
        <taxon>Gammaproteobacteria</taxon>
        <taxon>Chromatiales</taxon>
        <taxon>Chromatiaceae</taxon>
        <taxon>Rheinheimera</taxon>
    </lineage>
</organism>
<gene>
    <name evidence="2" type="ORF">SAMN05660691_02538</name>
</gene>
<accession>A0A1H6MI87</accession>
<proteinExistence type="predicted"/>